<dbReference type="InterPro" id="IPR054549">
    <property type="entry name" value="UVB_sens_RUS_dom"/>
</dbReference>
<proteinExistence type="inferred from homology"/>
<dbReference type="AlphaFoldDB" id="A0A6V7Q9T3"/>
<dbReference type="PANTHER" id="PTHR12770:SF27">
    <property type="entry name" value="PROTEIN ROOT UVB SENSITIVE 5"/>
    <property type="match status" value="1"/>
</dbReference>
<sequence>MFQEEVWEVTAQLVGLMFGVVVMDTPGVQSSYATLVFTWLSVRLLHLWLRYQSLSVLKFRTINLKRARVLVKSHVSNHTVPGYVDCNKEENILCWERFLQPQITFAVSMESMIGSEGTSCMVKALLRLYAKEKYVLFMNQQGSRGIAFYVHSRFLTGDDCSIQRNVGASSLTVLRSLWQAHWLQEHHHQWESNSVFSLLEESLRKLEGGFINFLRLLEEAGWDAGQINLKVPSELLFGEDQFRADTGCS</sequence>
<gene>
    <name evidence="3" type="ORF">CB5_LOCUS22868</name>
</gene>
<protein>
    <recommendedName>
        <fullName evidence="2">Protein root UVB sensitive/RUS domain-containing protein</fullName>
    </recommendedName>
</protein>
<evidence type="ECO:0000259" key="2">
    <source>
        <dbReference type="Pfam" id="PF04884"/>
    </source>
</evidence>
<feature type="domain" description="Protein root UVB sensitive/RUS" evidence="2">
    <location>
        <begin position="4"/>
        <end position="77"/>
    </location>
</feature>
<dbReference type="Pfam" id="PF04884">
    <property type="entry name" value="UVB_sens_prot"/>
    <property type="match status" value="1"/>
</dbReference>
<dbReference type="PANTHER" id="PTHR12770">
    <property type="entry name" value="RUS1 FAMILY PROTEIN C16ORF58"/>
    <property type="match status" value="1"/>
</dbReference>
<accession>A0A6V7Q9T3</accession>
<comment type="similarity">
    <text evidence="1">Belongs to the RUS1 family.</text>
</comment>
<evidence type="ECO:0000313" key="3">
    <source>
        <dbReference type="EMBL" id="CAD1839657.1"/>
    </source>
</evidence>
<name>A0A6V7Q9T3_ANACO</name>
<evidence type="ECO:0000256" key="1">
    <source>
        <dbReference type="ARBA" id="ARBA00007558"/>
    </source>
</evidence>
<dbReference type="InterPro" id="IPR006968">
    <property type="entry name" value="RUS_fam"/>
</dbReference>
<dbReference type="EMBL" id="LR862134">
    <property type="protein sequence ID" value="CAD1839657.1"/>
    <property type="molecule type" value="Genomic_DNA"/>
</dbReference>
<organism evidence="3">
    <name type="scientific">Ananas comosus var. bracteatus</name>
    <name type="common">red pineapple</name>
    <dbReference type="NCBI Taxonomy" id="296719"/>
    <lineage>
        <taxon>Eukaryota</taxon>
        <taxon>Viridiplantae</taxon>
        <taxon>Streptophyta</taxon>
        <taxon>Embryophyta</taxon>
        <taxon>Tracheophyta</taxon>
        <taxon>Spermatophyta</taxon>
        <taxon>Magnoliopsida</taxon>
        <taxon>Liliopsida</taxon>
        <taxon>Poales</taxon>
        <taxon>Bromeliaceae</taxon>
        <taxon>Bromelioideae</taxon>
        <taxon>Ananas</taxon>
    </lineage>
</organism>
<reference evidence="3" key="1">
    <citation type="submission" date="2020-07" db="EMBL/GenBank/DDBJ databases">
        <authorList>
            <person name="Lin J."/>
        </authorList>
    </citation>
    <scope>NUCLEOTIDE SEQUENCE</scope>
</reference>